<gene>
    <name evidence="3" type="ORF">FSP39_003441</name>
</gene>
<dbReference type="CDD" id="cd02649">
    <property type="entry name" value="nuc_hydro_CeIAG"/>
    <property type="match status" value="1"/>
</dbReference>
<evidence type="ECO:0000313" key="4">
    <source>
        <dbReference type="Proteomes" id="UP001186944"/>
    </source>
</evidence>
<dbReference type="InterPro" id="IPR052775">
    <property type="entry name" value="IUN_hydrolase"/>
</dbReference>
<comment type="similarity">
    <text evidence="1">Belongs to the IUNH family.</text>
</comment>
<name>A0AA89BQ92_PINIB</name>
<organism evidence="3 4">
    <name type="scientific">Pinctada imbricata</name>
    <name type="common">Atlantic pearl-oyster</name>
    <name type="synonym">Pinctada martensii</name>
    <dbReference type="NCBI Taxonomy" id="66713"/>
    <lineage>
        <taxon>Eukaryota</taxon>
        <taxon>Metazoa</taxon>
        <taxon>Spiralia</taxon>
        <taxon>Lophotrochozoa</taxon>
        <taxon>Mollusca</taxon>
        <taxon>Bivalvia</taxon>
        <taxon>Autobranchia</taxon>
        <taxon>Pteriomorphia</taxon>
        <taxon>Pterioida</taxon>
        <taxon>Pterioidea</taxon>
        <taxon>Pteriidae</taxon>
        <taxon>Pinctada</taxon>
    </lineage>
</organism>
<proteinExistence type="inferred from homology"/>
<dbReference type="PANTHER" id="PTHR46190:SF1">
    <property type="entry name" value="SI:CH211-201H21.5"/>
    <property type="match status" value="1"/>
</dbReference>
<dbReference type="AlphaFoldDB" id="A0AA89BQ92"/>
<comment type="caution">
    <text evidence="3">The sequence shown here is derived from an EMBL/GenBank/DDBJ whole genome shotgun (WGS) entry which is preliminary data.</text>
</comment>
<dbReference type="SUPFAM" id="SSF53590">
    <property type="entry name" value="Nucleoside hydrolase"/>
    <property type="match status" value="1"/>
</dbReference>
<dbReference type="GO" id="GO:0016799">
    <property type="term" value="F:hydrolase activity, hydrolyzing N-glycosyl compounds"/>
    <property type="evidence" value="ECO:0007669"/>
    <property type="project" value="InterPro"/>
</dbReference>
<dbReference type="EMBL" id="VSWD01000011">
    <property type="protein sequence ID" value="KAK3087236.1"/>
    <property type="molecule type" value="Genomic_DNA"/>
</dbReference>
<keyword evidence="4" id="KW-1185">Reference proteome</keyword>
<evidence type="ECO:0000256" key="1">
    <source>
        <dbReference type="ARBA" id="ARBA00009176"/>
    </source>
</evidence>
<dbReference type="InterPro" id="IPR001910">
    <property type="entry name" value="Inosine/uridine_hydrolase_dom"/>
</dbReference>
<feature type="domain" description="Inosine/uridine-preferring nucleoside hydrolase" evidence="2">
    <location>
        <begin position="9"/>
        <end position="301"/>
    </location>
</feature>
<dbReference type="PANTHER" id="PTHR46190">
    <property type="entry name" value="SI:CH211-201H21.5-RELATED"/>
    <property type="match status" value="1"/>
</dbReference>
<dbReference type="Proteomes" id="UP001186944">
    <property type="component" value="Unassembled WGS sequence"/>
</dbReference>
<sequence>MTSERKICVFDTDAGTDDAQAMSLALASPSVDVVGVTTVSGNTDAKQAAINVLRLLQLTDRQEVPVFCGSTTSLLGNEITSSGYHGWDGLGDVPNREPIDEQLIKEESVTDALIRLSKEYEGKLTVIAIGPLTNIAKAIFKDKEFGRRLKDCYIMGGNYHGMGNTSTICAEFNFHCDPEAANIVLNQLGCPITLVGNEVCANNTLSWDQHKELRSINTKVGAFFAEMEKEVAKKWNAYFTWDEYAVASFLNPNGIIKDSHTRYATVELKGEYTRGMVAVDWRGTLKREANVSIITDVDSGVLFQMIKEAMHLK</sequence>
<protein>
    <recommendedName>
        <fullName evidence="2">Inosine/uridine-preferring nucleoside hydrolase domain-containing protein</fullName>
    </recommendedName>
</protein>
<dbReference type="Pfam" id="PF01156">
    <property type="entry name" value="IU_nuc_hydro"/>
    <property type="match status" value="1"/>
</dbReference>
<dbReference type="InterPro" id="IPR036452">
    <property type="entry name" value="Ribo_hydro-like"/>
</dbReference>
<evidence type="ECO:0000313" key="3">
    <source>
        <dbReference type="EMBL" id="KAK3087236.1"/>
    </source>
</evidence>
<accession>A0AA89BQ92</accession>
<evidence type="ECO:0000259" key="2">
    <source>
        <dbReference type="Pfam" id="PF01156"/>
    </source>
</evidence>
<reference evidence="3" key="1">
    <citation type="submission" date="2019-08" db="EMBL/GenBank/DDBJ databases">
        <title>The improved chromosome-level genome for the pearl oyster Pinctada fucata martensii using PacBio sequencing and Hi-C.</title>
        <authorList>
            <person name="Zheng Z."/>
        </authorList>
    </citation>
    <scope>NUCLEOTIDE SEQUENCE</scope>
    <source>
        <strain evidence="3">ZZ-2019</strain>
        <tissue evidence="3">Adductor muscle</tissue>
    </source>
</reference>
<dbReference type="Gene3D" id="3.90.245.10">
    <property type="entry name" value="Ribonucleoside hydrolase-like"/>
    <property type="match status" value="1"/>
</dbReference>